<dbReference type="EMBL" id="WNTK01005076">
    <property type="protein sequence ID" value="KAG9464110.1"/>
    <property type="molecule type" value="Genomic_DNA"/>
</dbReference>
<protein>
    <recommendedName>
        <fullName evidence="1">ASCH domain-containing protein</fullName>
    </recommendedName>
</protein>
<feature type="domain" description="ASCH" evidence="1">
    <location>
        <begin position="6"/>
        <end position="114"/>
    </location>
</feature>
<evidence type="ECO:0000259" key="1">
    <source>
        <dbReference type="SMART" id="SM01022"/>
    </source>
</evidence>
<name>A0A8J6E5S3_ELECQ</name>
<dbReference type="PANTHER" id="PTHR31666">
    <property type="entry name" value="PROTEIN CXORF40A-RELATED"/>
    <property type="match status" value="1"/>
</dbReference>
<dbReference type="InterPro" id="IPR015947">
    <property type="entry name" value="PUA-like_sf"/>
</dbReference>
<dbReference type="InterPro" id="IPR007374">
    <property type="entry name" value="ASCH_domain"/>
</dbReference>
<sequence>MQLGCLSFRQPYAGLLLNGVKTVETRWRPLLAEYRNNSLAVHIAVRDWEQQDWRDILQDRLGMPDEQMQQLLQQGEQFGRGVIAGLVDIGDTWQHADDVPAEDTIELENKALLTGLQGKYLTAVSNARWLLRPIPARGGRDIWQVTIPDEFIPCWATEAAANT</sequence>
<dbReference type="SUPFAM" id="SSF88697">
    <property type="entry name" value="PUA domain-like"/>
    <property type="match status" value="1"/>
</dbReference>
<accession>A0A8J6E5S3</accession>
<reference evidence="2" key="1">
    <citation type="thesis" date="2020" institute="ProQuest LLC" country="789 East Eisenhower Parkway, Ann Arbor, MI, USA">
        <title>Comparative Genomics and Chromosome Evolution.</title>
        <authorList>
            <person name="Mudd A.B."/>
        </authorList>
    </citation>
    <scope>NUCLEOTIDE SEQUENCE</scope>
    <source>
        <strain evidence="2">HN-11 Male</strain>
        <tissue evidence="2">Kidney and liver</tissue>
    </source>
</reference>
<dbReference type="AlphaFoldDB" id="A0A8J6E5S3"/>
<dbReference type="InterPro" id="IPR033615">
    <property type="entry name" value="EOLA1/EOLA2"/>
</dbReference>
<evidence type="ECO:0000313" key="2">
    <source>
        <dbReference type="EMBL" id="KAG9464110.1"/>
    </source>
</evidence>
<comment type="caution">
    <text evidence="2">The sequence shown here is derived from an EMBL/GenBank/DDBJ whole genome shotgun (WGS) entry which is preliminary data.</text>
</comment>
<dbReference type="SMART" id="SM01022">
    <property type="entry name" value="ASCH"/>
    <property type="match status" value="1"/>
</dbReference>
<organism evidence="2 3">
    <name type="scientific">Eleutherodactylus coqui</name>
    <name type="common">Puerto Rican coqui</name>
    <dbReference type="NCBI Taxonomy" id="57060"/>
    <lineage>
        <taxon>Eukaryota</taxon>
        <taxon>Metazoa</taxon>
        <taxon>Chordata</taxon>
        <taxon>Craniata</taxon>
        <taxon>Vertebrata</taxon>
        <taxon>Euteleostomi</taxon>
        <taxon>Amphibia</taxon>
        <taxon>Batrachia</taxon>
        <taxon>Anura</taxon>
        <taxon>Neobatrachia</taxon>
        <taxon>Hyloidea</taxon>
        <taxon>Eleutherodactylidae</taxon>
        <taxon>Eleutherodactylinae</taxon>
        <taxon>Eleutherodactylus</taxon>
        <taxon>Eleutherodactylus</taxon>
    </lineage>
</organism>
<dbReference type="Proteomes" id="UP000770717">
    <property type="component" value="Unassembled WGS sequence"/>
</dbReference>
<proteinExistence type="predicted"/>
<gene>
    <name evidence="2" type="ORF">GDO78_020479</name>
</gene>
<keyword evidence="3" id="KW-1185">Reference proteome</keyword>
<evidence type="ECO:0000313" key="3">
    <source>
        <dbReference type="Proteomes" id="UP000770717"/>
    </source>
</evidence>
<dbReference type="OrthoDB" id="2865258at2759"/>
<dbReference type="PANTHER" id="PTHR31666:SF0">
    <property type="entry name" value="PROTEIN EOLA1-RELATED"/>
    <property type="match status" value="1"/>
</dbReference>